<dbReference type="EMBL" id="AEYH02003288">
    <property type="protein sequence ID" value="KFG29596.1"/>
    <property type="molecule type" value="Genomic_DNA"/>
</dbReference>
<sequence length="21" mass="2359">VHTSPALQQQPHFHEEAAGHH</sequence>
<evidence type="ECO:0000256" key="1">
    <source>
        <dbReference type="SAM" id="MobiDB-lite"/>
    </source>
</evidence>
<proteinExistence type="predicted"/>
<dbReference type="Proteomes" id="UP000028838">
    <property type="component" value="Unassembled WGS sequence"/>
</dbReference>
<comment type="caution">
    <text evidence="2">The sequence shown here is derived from an EMBL/GenBank/DDBJ whole genome shotgun (WGS) entry which is preliminary data.</text>
</comment>
<dbReference type="VEuPathDB" id="ToxoDB:TGFOU_407710"/>
<reference evidence="2 3" key="1">
    <citation type="submission" date="2014-07" db="EMBL/GenBank/DDBJ databases">
        <authorList>
            <person name="Sibley D."/>
            <person name="Venepally P."/>
            <person name="Karamycheva S."/>
            <person name="Hadjithomas M."/>
            <person name="Khan A."/>
            <person name="Brunk B."/>
            <person name="Roos D."/>
            <person name="Caler E."/>
            <person name="Lorenzi H."/>
        </authorList>
    </citation>
    <scope>NUCLEOTIDE SEQUENCE [LARGE SCALE GENOMIC DNA]</scope>
    <source>
        <strain evidence="2 3">FOU</strain>
    </source>
</reference>
<gene>
    <name evidence="2" type="ORF">TGFOU_407710</name>
</gene>
<feature type="compositionally biased region" description="Polar residues" evidence="1">
    <location>
        <begin position="1"/>
        <end position="11"/>
    </location>
</feature>
<feature type="region of interest" description="Disordered" evidence="1">
    <location>
        <begin position="1"/>
        <end position="21"/>
    </location>
</feature>
<feature type="non-terminal residue" evidence="2">
    <location>
        <position position="1"/>
    </location>
</feature>
<accession>A0A086JBS8</accession>
<organism evidence="2 3">
    <name type="scientific">Toxoplasma gondii FOU</name>
    <dbReference type="NCBI Taxonomy" id="943167"/>
    <lineage>
        <taxon>Eukaryota</taxon>
        <taxon>Sar</taxon>
        <taxon>Alveolata</taxon>
        <taxon>Apicomplexa</taxon>
        <taxon>Conoidasida</taxon>
        <taxon>Coccidia</taxon>
        <taxon>Eucoccidiorida</taxon>
        <taxon>Eimeriorina</taxon>
        <taxon>Sarcocystidae</taxon>
        <taxon>Toxoplasma</taxon>
    </lineage>
</organism>
<protein>
    <submittedName>
        <fullName evidence="2">Uncharacterized protein</fullName>
    </submittedName>
</protein>
<feature type="compositionally biased region" description="Basic and acidic residues" evidence="1">
    <location>
        <begin position="12"/>
        <end position="21"/>
    </location>
</feature>
<name>A0A086JBS8_TOXGO</name>
<evidence type="ECO:0000313" key="2">
    <source>
        <dbReference type="EMBL" id="KFG29596.1"/>
    </source>
</evidence>
<dbReference type="AlphaFoldDB" id="A0A086JBS8"/>
<evidence type="ECO:0000313" key="3">
    <source>
        <dbReference type="Proteomes" id="UP000028838"/>
    </source>
</evidence>